<dbReference type="SUPFAM" id="SSF55469">
    <property type="entry name" value="FMN-dependent nitroreductase-like"/>
    <property type="match status" value="1"/>
</dbReference>
<dbReference type="Proteomes" id="UP001652445">
    <property type="component" value="Unassembled WGS sequence"/>
</dbReference>
<dbReference type="PANTHER" id="PTHR43425:SF2">
    <property type="entry name" value="OXYGEN-INSENSITIVE NADPH NITROREDUCTASE"/>
    <property type="match status" value="1"/>
</dbReference>
<keyword evidence="5" id="KW-0521">NADP</keyword>
<comment type="similarity">
    <text evidence="1 5">Belongs to the flavin oxidoreductase frp family.</text>
</comment>
<evidence type="ECO:0000313" key="8">
    <source>
        <dbReference type="Proteomes" id="UP001652445"/>
    </source>
</evidence>
<organism evidence="7 8">
    <name type="scientific">Paenibacillus baimaensis</name>
    <dbReference type="NCBI Taxonomy" id="2982185"/>
    <lineage>
        <taxon>Bacteria</taxon>
        <taxon>Bacillati</taxon>
        <taxon>Bacillota</taxon>
        <taxon>Bacilli</taxon>
        <taxon>Bacillales</taxon>
        <taxon>Paenibacillaceae</taxon>
        <taxon>Paenibacillus</taxon>
    </lineage>
</organism>
<dbReference type="PIRSF" id="PIRSF005426">
    <property type="entry name" value="Frp"/>
    <property type="match status" value="1"/>
</dbReference>
<dbReference type="InterPro" id="IPR000415">
    <property type="entry name" value="Nitroreductase-like"/>
</dbReference>
<evidence type="ECO:0000256" key="2">
    <source>
        <dbReference type="ARBA" id="ARBA00022630"/>
    </source>
</evidence>
<name>A0ABT2UJQ8_9BACL</name>
<dbReference type="CDD" id="cd02146">
    <property type="entry name" value="NfsA-like"/>
    <property type="match status" value="1"/>
</dbReference>
<dbReference type="Pfam" id="PF00881">
    <property type="entry name" value="Nitroreductase"/>
    <property type="match status" value="1"/>
</dbReference>
<accession>A0ABT2UJQ8</accession>
<proteinExistence type="inferred from homology"/>
<dbReference type="EMBL" id="JAOQIO010000084">
    <property type="protein sequence ID" value="MCU6794361.1"/>
    <property type="molecule type" value="Genomic_DNA"/>
</dbReference>
<evidence type="ECO:0000313" key="7">
    <source>
        <dbReference type="EMBL" id="MCU6794361.1"/>
    </source>
</evidence>
<dbReference type="InterPro" id="IPR016446">
    <property type="entry name" value="Flavin_OxRdtase_Frp"/>
</dbReference>
<feature type="domain" description="Nitroreductase" evidence="6">
    <location>
        <begin position="9"/>
        <end position="163"/>
    </location>
</feature>
<comment type="caution">
    <text evidence="7">The sequence shown here is derived from an EMBL/GenBank/DDBJ whole genome shotgun (WGS) entry which is preliminary data.</text>
</comment>
<dbReference type="PANTHER" id="PTHR43425">
    <property type="entry name" value="OXYGEN-INSENSITIVE NADPH NITROREDUCTASE"/>
    <property type="match status" value="1"/>
</dbReference>
<evidence type="ECO:0000256" key="1">
    <source>
        <dbReference type="ARBA" id="ARBA00008366"/>
    </source>
</evidence>
<keyword evidence="3 5" id="KW-0288">FMN</keyword>
<dbReference type="Gene3D" id="3.40.109.10">
    <property type="entry name" value="NADH Oxidase"/>
    <property type="match status" value="1"/>
</dbReference>
<dbReference type="NCBIfam" id="NF008033">
    <property type="entry name" value="PRK10765.1"/>
    <property type="match status" value="1"/>
</dbReference>
<protein>
    <submittedName>
        <fullName evidence="7">Oxygen-insensitive NADPH nitroreductase</fullName>
    </submittedName>
</protein>
<keyword evidence="8" id="KW-1185">Reference proteome</keyword>
<dbReference type="RefSeq" id="WP_262685527.1">
    <property type="nucleotide sequence ID" value="NZ_JAOQIO010000084.1"/>
</dbReference>
<sequence>MNTTISQLQQHRSIRKYKPDLLTDEQLQAIIQSAQSAPTSSNMQAYSVIAVTNPEIKSELAKLAANQSYIEECPVFLVWCADLYRLQYATASVEDIQIPTTTEIFIIATVDAALAAQNATLAAESLGLGAVYIGGIRDNIRKVSELLRLPKLVYPVFGMCVGYPDQEPTSRPRLPVETILHREHYSTDHYDEGIEHYNQSLQAFMATRVGGNRDTNWSKEMAKRLKSRKRDDVTEFLHDQGFELN</sequence>
<keyword evidence="4 5" id="KW-0560">Oxidoreductase</keyword>
<evidence type="ECO:0000256" key="5">
    <source>
        <dbReference type="PIRNR" id="PIRNR005426"/>
    </source>
</evidence>
<keyword evidence="2 5" id="KW-0285">Flavoprotein</keyword>
<reference evidence="7 8" key="1">
    <citation type="submission" date="2022-09" db="EMBL/GenBank/DDBJ databases">
        <authorList>
            <person name="Han X.L."/>
            <person name="Wang Q."/>
            <person name="Lu T."/>
        </authorList>
    </citation>
    <scope>NUCLEOTIDE SEQUENCE [LARGE SCALE GENOMIC DNA]</scope>
    <source>
        <strain evidence="7 8">WQ 127069</strain>
    </source>
</reference>
<evidence type="ECO:0000256" key="3">
    <source>
        <dbReference type="ARBA" id="ARBA00022643"/>
    </source>
</evidence>
<dbReference type="InterPro" id="IPR029479">
    <property type="entry name" value="Nitroreductase"/>
</dbReference>
<evidence type="ECO:0000259" key="6">
    <source>
        <dbReference type="Pfam" id="PF00881"/>
    </source>
</evidence>
<evidence type="ECO:0000256" key="4">
    <source>
        <dbReference type="ARBA" id="ARBA00023002"/>
    </source>
</evidence>
<gene>
    <name evidence="7" type="primary">nfsA</name>
    <name evidence="7" type="ORF">OB236_19840</name>
</gene>